<dbReference type="Ensembl" id="ENSCPOT00000041891.1">
    <property type="protein sequence ID" value="ENSCPOP00000021818.1"/>
    <property type="gene ID" value="ENSCPOG00000037062.1"/>
</dbReference>
<dbReference type="SUPFAM" id="SSF81631">
    <property type="entry name" value="PAP/OAS1 substrate-binding domain"/>
    <property type="match status" value="1"/>
</dbReference>
<evidence type="ECO:0000256" key="11">
    <source>
        <dbReference type="ARBA" id="ARBA00023118"/>
    </source>
</evidence>
<dbReference type="GO" id="GO:0042742">
    <property type="term" value="P:defense response to bacterium"/>
    <property type="evidence" value="ECO:0007669"/>
    <property type="project" value="Ensembl"/>
</dbReference>
<dbReference type="InterPro" id="IPR018952">
    <property type="entry name" value="2-5-oligoAdlate_synth_1_dom2/C"/>
</dbReference>
<dbReference type="GO" id="GO:0034138">
    <property type="term" value="P:toll-like receptor 3 signaling pathway"/>
    <property type="evidence" value="ECO:0007669"/>
    <property type="project" value="Ensembl"/>
</dbReference>
<feature type="domain" description="2'-5'-oligoadenylate synthetase 1" evidence="13">
    <location>
        <begin position="171"/>
        <end position="353"/>
    </location>
</feature>
<organism evidence="14 15">
    <name type="scientific">Cavia porcellus</name>
    <name type="common">Guinea pig</name>
    <dbReference type="NCBI Taxonomy" id="10141"/>
    <lineage>
        <taxon>Eukaryota</taxon>
        <taxon>Metazoa</taxon>
        <taxon>Chordata</taxon>
        <taxon>Craniata</taxon>
        <taxon>Vertebrata</taxon>
        <taxon>Euteleostomi</taxon>
        <taxon>Mammalia</taxon>
        <taxon>Eutheria</taxon>
        <taxon>Euarchontoglires</taxon>
        <taxon>Glires</taxon>
        <taxon>Rodentia</taxon>
        <taxon>Hystricomorpha</taxon>
        <taxon>Caviidae</taxon>
        <taxon>Cavia</taxon>
    </lineage>
</organism>
<proteinExistence type="inferred from homology"/>
<dbReference type="PROSITE" id="PS00833">
    <property type="entry name" value="25A_SYNTH_2"/>
    <property type="match status" value="1"/>
</dbReference>
<dbReference type="GO" id="GO:0035458">
    <property type="term" value="P:cellular response to interferon-beta"/>
    <property type="evidence" value="ECO:0007669"/>
    <property type="project" value="Ensembl"/>
</dbReference>
<dbReference type="GO" id="GO:0001730">
    <property type="term" value="F:2'-5'-oligoadenylate synthetase activity"/>
    <property type="evidence" value="ECO:0007669"/>
    <property type="project" value="UniProtKB-EC"/>
</dbReference>
<keyword evidence="10" id="KW-0694">RNA-binding</keyword>
<accession>A0A286X8S4</accession>
<dbReference type="FunCoup" id="A0A286X8S4">
    <property type="interactions" value="454"/>
</dbReference>
<dbReference type="GO" id="GO:0003725">
    <property type="term" value="F:double-stranded RNA binding"/>
    <property type="evidence" value="ECO:0007669"/>
    <property type="project" value="Ensembl"/>
</dbReference>
<evidence type="ECO:0000256" key="10">
    <source>
        <dbReference type="ARBA" id="ARBA00022884"/>
    </source>
</evidence>
<dbReference type="EC" id="2.7.7.84" evidence="5"/>
<comment type="cofactor">
    <cofactor evidence="2">
        <name>Mg(2+)</name>
        <dbReference type="ChEBI" id="CHEBI:18420"/>
    </cofactor>
</comment>
<keyword evidence="8" id="KW-0808">Transferase</keyword>
<dbReference type="Gene3D" id="1.10.1410.20">
    <property type="entry name" value="2'-5'-oligoadenylate synthetase 1, domain 2"/>
    <property type="match status" value="1"/>
</dbReference>
<sequence>MPTTMDLRTTRAKDLDRFIEDQLLPDTAFRTEVKQAIDLICEFLKAKCFQGAPHPVRVSKVVKGGSSGKGTALRGRSDADLVVFLTNLRSFEEQISRRGEFIAEIRKRLEEYQLASSNDELHIRFEPPNPKWANPRVLSFVLSSPRFPGRMVEFDVLPAHDALGQVTKNYRPDPEIYIRLIKECTSRNREGEFSTCFTELQKAFVKCRPTKLKSLIRLVKHWYQLCKQKLGGPLPAQYALELLTIYAWENGSGQNLFNTAEGFKTVLELVVDHKQLCVFWTQYYDFKNSFIKNYLMEQLGKPRPVILDPADPTGNLGGKNPEGWRRLAQEAKAWMSYPCFRLWDDSLVSSWCLDETAMWGYRKPQADYEAHQVFWQCEHRSPHPGPDFPRMTAPQDQQSWCTVL</sequence>
<dbReference type="InterPro" id="IPR002934">
    <property type="entry name" value="Polymerase_NTP_transf_dom"/>
</dbReference>
<comment type="subcellular location">
    <subcellularLocation>
        <location evidence="3">Cytoplasm</location>
    </subcellularLocation>
</comment>
<keyword evidence="9" id="KW-0391">Immunity</keyword>
<dbReference type="PANTHER" id="PTHR11258:SF13">
    <property type="entry name" value="2'-5'-OLIGOADENYLATE SYNTHASE 1"/>
    <property type="match status" value="1"/>
</dbReference>
<keyword evidence="7" id="KW-0399">Innate immunity</keyword>
<dbReference type="PROSITE" id="PS00832">
    <property type="entry name" value="25A_SYNTH_1"/>
    <property type="match status" value="1"/>
</dbReference>
<dbReference type="FunFam" id="1.10.1410.20:FF:000001">
    <property type="entry name" value="2'-5'-oligoadenylate synthetase 1"/>
    <property type="match status" value="1"/>
</dbReference>
<keyword evidence="8" id="KW-0548">Nucleotidyltransferase</keyword>
<dbReference type="FunFam" id="3.30.460.10:FF:000007">
    <property type="entry name" value="2'-5'-oligoadenylate synthetase 1"/>
    <property type="match status" value="1"/>
</dbReference>
<evidence type="ECO:0000256" key="1">
    <source>
        <dbReference type="ARBA" id="ARBA00001112"/>
    </source>
</evidence>
<dbReference type="PROSITE" id="PS50152">
    <property type="entry name" value="25A_SYNTH_3"/>
    <property type="match status" value="1"/>
</dbReference>
<dbReference type="InParanoid" id="A0A286X8S4"/>
<dbReference type="GO" id="GO:0098586">
    <property type="term" value="P:cellular response to virus"/>
    <property type="evidence" value="ECO:0007669"/>
    <property type="project" value="Ensembl"/>
</dbReference>
<dbReference type="Proteomes" id="UP000005447">
    <property type="component" value="Unassembled WGS sequence"/>
</dbReference>
<dbReference type="GeneID" id="100721851"/>
<dbReference type="AlphaFoldDB" id="A0A286X8S4"/>
<gene>
    <name evidence="14" type="primary">OAS1</name>
</gene>
<dbReference type="PANTHER" id="PTHR11258">
    <property type="entry name" value="2-5 OLIGOADENYLATE SYNTHETASE"/>
    <property type="match status" value="1"/>
</dbReference>
<comment type="catalytic activity">
    <reaction evidence="1">
        <text>3 ATP = 5'-triphosphoadenylyl-(2'-&gt;5')-adenylyl-(2'-&gt;5')-adenosine + 2 diphosphate</text>
        <dbReference type="Rhea" id="RHEA:34407"/>
        <dbReference type="ChEBI" id="CHEBI:30616"/>
        <dbReference type="ChEBI" id="CHEBI:33019"/>
        <dbReference type="ChEBI" id="CHEBI:67143"/>
        <dbReference type="EC" id="2.7.7.84"/>
    </reaction>
</comment>
<dbReference type="InterPro" id="IPR006117">
    <property type="entry name" value="2-5OAS_C_CS"/>
</dbReference>
<evidence type="ECO:0000256" key="2">
    <source>
        <dbReference type="ARBA" id="ARBA00001946"/>
    </source>
</evidence>
<dbReference type="InterPro" id="IPR006116">
    <property type="entry name" value="NT_2-5OAS_ClassI-CCAase"/>
</dbReference>
<dbReference type="OrthoDB" id="1885901at2759"/>
<dbReference type="OMA" id="SWILLPQ"/>
<dbReference type="GO" id="GO:0071360">
    <property type="term" value="P:cellular response to exogenous dsRNA"/>
    <property type="evidence" value="ECO:0007669"/>
    <property type="project" value="Ensembl"/>
</dbReference>
<dbReference type="GO" id="GO:2000342">
    <property type="term" value="P:negative regulation of chemokine (C-X-C motif) ligand 2 production"/>
    <property type="evidence" value="ECO:0007669"/>
    <property type="project" value="Ensembl"/>
</dbReference>
<dbReference type="GO" id="GO:0034142">
    <property type="term" value="P:toll-like receptor 4 signaling pathway"/>
    <property type="evidence" value="ECO:0007669"/>
    <property type="project" value="Ensembl"/>
</dbReference>
<dbReference type="GO" id="GO:0043129">
    <property type="term" value="P:surfactant homeostasis"/>
    <property type="evidence" value="ECO:0007669"/>
    <property type="project" value="Ensembl"/>
</dbReference>
<dbReference type="InterPro" id="IPR043519">
    <property type="entry name" value="NT_sf"/>
</dbReference>
<evidence type="ECO:0000256" key="3">
    <source>
        <dbReference type="ARBA" id="ARBA00004496"/>
    </source>
</evidence>
<comment type="similarity">
    <text evidence="4">Belongs to the 2-5A synthase family.</text>
</comment>
<dbReference type="KEGG" id="cpoc:100721851"/>
<dbReference type="Pfam" id="PF10421">
    <property type="entry name" value="OAS1_C"/>
    <property type="match status" value="1"/>
</dbReference>
<dbReference type="InterPro" id="IPR043518">
    <property type="entry name" value="2-5OAS_N_CS"/>
</dbReference>
<dbReference type="Gene3D" id="3.30.460.10">
    <property type="entry name" value="Beta Polymerase, domain 2"/>
    <property type="match status" value="1"/>
</dbReference>
<keyword evidence="11" id="KW-0051">Antiviral defense</keyword>
<evidence type="ECO:0000256" key="6">
    <source>
        <dbReference type="ARBA" id="ARBA00022490"/>
    </source>
</evidence>
<dbReference type="GO" id="GO:0045071">
    <property type="term" value="P:negative regulation of viral genome replication"/>
    <property type="evidence" value="ECO:0007669"/>
    <property type="project" value="Ensembl"/>
</dbReference>
<dbReference type="GO" id="GO:0016020">
    <property type="term" value="C:membrane"/>
    <property type="evidence" value="ECO:0007669"/>
    <property type="project" value="TreeGrafter"/>
</dbReference>
<evidence type="ECO:0000259" key="13">
    <source>
        <dbReference type="Pfam" id="PF10421"/>
    </source>
</evidence>
<reference evidence="15" key="1">
    <citation type="journal article" date="2011" name="Nature">
        <title>A high-resolution map of human evolutionary constraint using 29 mammals.</title>
        <authorList>
            <person name="Lindblad-Toh K."/>
            <person name="Garber M."/>
            <person name="Zuk O."/>
            <person name="Lin M.F."/>
            <person name="Parker B.J."/>
            <person name="Washietl S."/>
            <person name="Kheradpour P."/>
            <person name="Ernst J."/>
            <person name="Jordan G."/>
            <person name="Mauceli E."/>
            <person name="Ward L.D."/>
            <person name="Lowe C.B."/>
            <person name="Holloway A.K."/>
            <person name="Clamp M."/>
            <person name="Gnerre S."/>
            <person name="Alfoldi J."/>
            <person name="Beal K."/>
            <person name="Chang J."/>
            <person name="Clawson H."/>
            <person name="Cuff J."/>
            <person name="Di Palma F."/>
            <person name="Fitzgerald S."/>
            <person name="Flicek P."/>
            <person name="Guttman M."/>
            <person name="Hubisz M.J."/>
            <person name="Jaffe D.B."/>
            <person name="Jungreis I."/>
            <person name="Kent W.J."/>
            <person name="Kostka D."/>
            <person name="Lara M."/>
            <person name="Martins A.L."/>
            <person name="Massingham T."/>
            <person name="Moltke I."/>
            <person name="Raney B.J."/>
            <person name="Rasmussen M.D."/>
            <person name="Robinson J."/>
            <person name="Stark A."/>
            <person name="Vilella A.J."/>
            <person name="Wen J."/>
            <person name="Xie X."/>
            <person name="Zody M.C."/>
            <person name="Baldwin J."/>
            <person name="Bloom T."/>
            <person name="Chin C.W."/>
            <person name="Heiman D."/>
            <person name="Nicol R."/>
            <person name="Nusbaum C."/>
            <person name="Young S."/>
            <person name="Wilkinson J."/>
            <person name="Worley K.C."/>
            <person name="Kovar C.L."/>
            <person name="Muzny D.M."/>
            <person name="Gibbs R.A."/>
            <person name="Cree A."/>
            <person name="Dihn H.H."/>
            <person name="Fowler G."/>
            <person name="Jhangiani S."/>
            <person name="Joshi V."/>
            <person name="Lee S."/>
            <person name="Lewis L.R."/>
            <person name="Nazareth L.V."/>
            <person name="Okwuonu G."/>
            <person name="Santibanez J."/>
            <person name="Warren W.C."/>
            <person name="Mardis E.R."/>
            <person name="Weinstock G.M."/>
            <person name="Wilson R.K."/>
            <person name="Delehaunty K."/>
            <person name="Dooling D."/>
            <person name="Fronik C."/>
            <person name="Fulton L."/>
            <person name="Fulton B."/>
            <person name="Graves T."/>
            <person name="Minx P."/>
            <person name="Sodergren E."/>
            <person name="Birney E."/>
            <person name="Margulies E.H."/>
            <person name="Herrero J."/>
            <person name="Green E.D."/>
            <person name="Haussler D."/>
            <person name="Siepel A."/>
            <person name="Goldman N."/>
            <person name="Pollard K.S."/>
            <person name="Pedersen J.S."/>
            <person name="Lander E.S."/>
            <person name="Kellis M."/>
        </authorList>
    </citation>
    <scope>NUCLEOTIDE SEQUENCE [LARGE SCALE GENOMIC DNA]</scope>
    <source>
        <strain evidence="15">2N</strain>
    </source>
</reference>
<evidence type="ECO:0000313" key="15">
    <source>
        <dbReference type="Proteomes" id="UP000005447"/>
    </source>
</evidence>
<dbReference type="Pfam" id="PF01909">
    <property type="entry name" value="NTP_transf_2"/>
    <property type="match status" value="1"/>
</dbReference>
<protein>
    <recommendedName>
        <fullName evidence="5">2'-5' oligoadenylate synthase</fullName>
        <ecNumber evidence="5">2.7.7.84</ecNumber>
    </recommendedName>
</protein>
<evidence type="ECO:0000256" key="5">
    <source>
        <dbReference type="ARBA" id="ARBA00012577"/>
    </source>
</evidence>
<evidence type="ECO:0000256" key="4">
    <source>
        <dbReference type="ARBA" id="ARBA00009526"/>
    </source>
</evidence>
<dbReference type="GO" id="GO:0042593">
    <property type="term" value="P:glucose homeostasis"/>
    <property type="evidence" value="ECO:0007669"/>
    <property type="project" value="Ensembl"/>
</dbReference>
<dbReference type="VEuPathDB" id="HostDB:ENSCPOG00000037062"/>
<dbReference type="GO" id="GO:0005654">
    <property type="term" value="C:nucleoplasm"/>
    <property type="evidence" value="ECO:0007669"/>
    <property type="project" value="Ensembl"/>
</dbReference>
<dbReference type="GO" id="GO:0140374">
    <property type="term" value="P:antiviral innate immune response"/>
    <property type="evidence" value="ECO:0007669"/>
    <property type="project" value="Ensembl"/>
</dbReference>
<dbReference type="GO" id="GO:0070106">
    <property type="term" value="P:interleukin-27-mediated signaling pathway"/>
    <property type="evidence" value="ECO:0007669"/>
    <property type="project" value="Ensembl"/>
</dbReference>
<evidence type="ECO:0000259" key="12">
    <source>
        <dbReference type="Pfam" id="PF01909"/>
    </source>
</evidence>
<evidence type="ECO:0000256" key="8">
    <source>
        <dbReference type="ARBA" id="ARBA00022695"/>
    </source>
</evidence>
<dbReference type="GO" id="GO:0060339">
    <property type="term" value="P:negative regulation of type I interferon-mediated signaling pathway"/>
    <property type="evidence" value="ECO:0007669"/>
    <property type="project" value="Ensembl"/>
</dbReference>
<dbReference type="SUPFAM" id="SSF81301">
    <property type="entry name" value="Nucleotidyltransferase"/>
    <property type="match status" value="1"/>
</dbReference>
<dbReference type="GO" id="GO:0071659">
    <property type="term" value="P:negative regulation of IP-10 production"/>
    <property type="evidence" value="ECO:0007669"/>
    <property type="project" value="Ensembl"/>
</dbReference>
<dbReference type="CDD" id="cd05400">
    <property type="entry name" value="NT_2-5OAS_ClassI-CCAase"/>
    <property type="match status" value="1"/>
</dbReference>
<evidence type="ECO:0000256" key="9">
    <source>
        <dbReference type="ARBA" id="ARBA00022859"/>
    </source>
</evidence>
<evidence type="ECO:0000256" key="7">
    <source>
        <dbReference type="ARBA" id="ARBA00022588"/>
    </source>
</evidence>
<reference evidence="14" key="2">
    <citation type="submission" date="2025-08" db="UniProtKB">
        <authorList>
            <consortium name="Ensembl"/>
        </authorList>
    </citation>
    <scope>IDENTIFICATION</scope>
    <source>
        <strain evidence="14">2N</strain>
    </source>
</reference>
<dbReference type="GO" id="GO:0032728">
    <property type="term" value="P:positive regulation of interferon-beta production"/>
    <property type="evidence" value="ECO:0007669"/>
    <property type="project" value="Ensembl"/>
</dbReference>
<dbReference type="GeneTree" id="ENSGT00510000046406"/>
<dbReference type="EMBL" id="AAKN02052364">
    <property type="status" value="NOT_ANNOTATED_CDS"/>
    <property type="molecule type" value="Genomic_DNA"/>
</dbReference>
<name>A0A286X8S4_CAVPO</name>
<dbReference type="GO" id="GO:0071639">
    <property type="term" value="P:positive regulation of monocyte chemotactic protein-1 production"/>
    <property type="evidence" value="ECO:0007669"/>
    <property type="project" value="Ensembl"/>
</dbReference>
<dbReference type="STRING" id="10141.ENSCPOP00000021818"/>
<dbReference type="GO" id="GO:0005829">
    <property type="term" value="C:cytosol"/>
    <property type="evidence" value="ECO:0007669"/>
    <property type="project" value="Ensembl"/>
</dbReference>
<dbReference type="GO" id="GO:0032760">
    <property type="term" value="P:positive regulation of tumor necrosis factor production"/>
    <property type="evidence" value="ECO:0007669"/>
    <property type="project" value="Ensembl"/>
</dbReference>
<evidence type="ECO:0000313" key="14">
    <source>
        <dbReference type="Ensembl" id="ENSCPOP00000021818.1"/>
    </source>
</evidence>
<keyword evidence="15" id="KW-1185">Reference proteome</keyword>
<feature type="domain" description="Polymerase nucleotidyl transferase" evidence="12">
    <location>
        <begin position="55"/>
        <end position="106"/>
    </location>
</feature>
<reference evidence="14" key="3">
    <citation type="submission" date="2025-09" db="UniProtKB">
        <authorList>
            <consortium name="Ensembl"/>
        </authorList>
    </citation>
    <scope>IDENTIFICATION</scope>
    <source>
        <strain evidence="14">2N</strain>
    </source>
</reference>
<dbReference type="GO" id="GO:0006006">
    <property type="term" value="P:glucose metabolic process"/>
    <property type="evidence" value="ECO:0007669"/>
    <property type="project" value="Ensembl"/>
</dbReference>
<dbReference type="Bgee" id="ENSCPOG00000037062">
    <property type="expression patterns" value="Expressed in adrenal gland and 11 other cell types or tissues"/>
</dbReference>
<keyword evidence="6" id="KW-0963">Cytoplasm</keyword>